<proteinExistence type="predicted"/>
<name>A0A0V8JJX3_9BACI</name>
<dbReference type="EMBL" id="LNQP01000046">
    <property type="protein sequence ID" value="KSU87342.1"/>
    <property type="molecule type" value="Genomic_DNA"/>
</dbReference>
<comment type="caution">
    <text evidence="1">The sequence shown here is derived from an EMBL/GenBank/DDBJ whole genome shotgun (WGS) entry which is preliminary data.</text>
</comment>
<evidence type="ECO:0000313" key="2">
    <source>
        <dbReference type="Proteomes" id="UP000053681"/>
    </source>
</evidence>
<organism evidence="1 2">
    <name type="scientific">Priestia veravalensis</name>
    <dbReference type="NCBI Taxonomy" id="1414648"/>
    <lineage>
        <taxon>Bacteria</taxon>
        <taxon>Bacillati</taxon>
        <taxon>Bacillota</taxon>
        <taxon>Bacilli</taxon>
        <taxon>Bacillales</taxon>
        <taxon>Bacillaceae</taxon>
        <taxon>Priestia</taxon>
    </lineage>
</organism>
<sequence length="1077" mass="124782">MRKWLWTAGITAIVLLAVSPFIAWALKGKTDFNVLIIDKTVPDSTYREHQGLVWMLNQSKLVKDGQAYDAKEDYVGFVPGDNDKYTIRSLPKQNDYDMIYLADGYGVYEEDLNGGVKEGNRSKLLYGGVTSEDIAFIRTSLYDHHSTLVGEFNSFASPTPKEVRTELYDLYNVTWTGWIGRYFEDFSSSEVPNWAKLAYREQFGEEWALTGKGLLFVNEQNELIVITEKELKDNPVWFQYTKSGQKELGLNDEAAYQYWFDVIQAQDESEIQATYTLNLKDSAKQKLSEHNIPTTIPAVTYHKTSKYNTYYFAGDFADEGEIPAVHQASFYPTWKKWITSLRKDDSTAFYWNIYIPLMKEVVTQSKETKDQKLPIEIYSGKNYQSTGKAGDDYLQVYKDGKWQDILVKGVNMGIANPGHFPGETAITKAEYMRWFKQIGEMNANAIRVYTIHPPGFYEALAEYNQQAKDPLYIFHGVWINEEVFYESQDAFSKENTDEFVDEIKRVVDLVHGNATLPKRAGHASGTYKADVSPYVLGWMIGVEWDPDVALSTNEKHQGMKDFKGKYIYTQGAQPFEVWLAEMMEQTIDYEQENYNWQRPMSFTNWVTTDLLTHPSEPSEDEDKITVNPNLIHATDQFEPGLFASYHIYPYYPDFLNYESRYVNYVDHRGNKNNYAGYLQHMKEVHDMPLLVAEFGIPASRGLTHRNRYGWNQGFHSEQEQGEMLTHLFEDIVEEKMAGGLVFTWQDEWFKRTWNTMDYDNPDRRPFWNNMQTNEQHFGLLSFEPGREQKVIIDGKEDDWKKATTESSSSSSLKNFQVTSDEGYLYVKGKSDNLKDESLYVLFNTIKDQGQSNIKQLPGLKTQGIDFVAELNGKENSHLWIDSYYDTFYFSYAHKLQMIPTVPYANQKDNGVFHPIRLTLNKELQIKNGSGKEEIIPFESYETGKLRFGTTDPEDKNFDSLTDYYLNQKTGVFELRIPWALLNMKDPSSREAMGDVWKKGELSESVTLDGIDLAVVAVDRKTKAIKDTIPAMKENRLEPKDFYHYTWKTWQEPTHHERLKSSYYILQDTFKNQRLGGE</sequence>
<dbReference type="AlphaFoldDB" id="A0A0V8JJX3"/>
<dbReference type="Proteomes" id="UP000053681">
    <property type="component" value="Unassembled WGS sequence"/>
</dbReference>
<protein>
    <submittedName>
        <fullName evidence="1">Uncharacterized protein</fullName>
    </submittedName>
</protein>
<reference evidence="1 2" key="1">
    <citation type="submission" date="2015-11" db="EMBL/GenBank/DDBJ databases">
        <title>Bacillus caseinolyticus sp nov.</title>
        <authorList>
            <person name="Dastager S.G."/>
            <person name="Mawlankar R."/>
        </authorList>
    </citation>
    <scope>NUCLEOTIDE SEQUENCE [LARGE SCALE GENOMIC DNA]</scope>
    <source>
        <strain evidence="1 2">SGD-V-76</strain>
    </source>
</reference>
<gene>
    <name evidence="1" type="ORF">AS180_13590</name>
</gene>
<evidence type="ECO:0000313" key="1">
    <source>
        <dbReference type="EMBL" id="KSU87342.1"/>
    </source>
</evidence>
<keyword evidence="2" id="KW-1185">Reference proteome</keyword>
<dbReference type="Gene3D" id="3.20.20.80">
    <property type="entry name" value="Glycosidases"/>
    <property type="match status" value="2"/>
</dbReference>
<accession>A0A0V8JJX3</accession>
<dbReference type="SUPFAM" id="SSF51445">
    <property type="entry name" value="(Trans)glycosidases"/>
    <property type="match status" value="1"/>
</dbReference>
<dbReference type="InterPro" id="IPR017853">
    <property type="entry name" value="GH"/>
</dbReference>
<dbReference type="RefSeq" id="WP_025910396.1">
    <property type="nucleotide sequence ID" value="NZ_KQ758661.1"/>
</dbReference>